<dbReference type="InterPro" id="IPR000195">
    <property type="entry name" value="Rab-GAP-TBC_dom"/>
</dbReference>
<evidence type="ECO:0000259" key="2">
    <source>
        <dbReference type="PROSITE" id="PS50086"/>
    </source>
</evidence>
<protein>
    <submittedName>
        <fullName evidence="3">Tbc domain containing protein</fullName>
    </submittedName>
</protein>
<dbReference type="AlphaFoldDB" id="A0A078AIW1"/>
<dbReference type="Pfam" id="PF00566">
    <property type="entry name" value="RabGAP-TBC"/>
    <property type="match status" value="1"/>
</dbReference>
<reference evidence="3 4" key="1">
    <citation type="submission" date="2014-06" db="EMBL/GenBank/DDBJ databases">
        <authorList>
            <person name="Swart Estienne"/>
        </authorList>
    </citation>
    <scope>NUCLEOTIDE SEQUENCE [LARGE SCALE GENOMIC DNA]</scope>
    <source>
        <strain evidence="3 4">130c</strain>
    </source>
</reference>
<dbReference type="SMART" id="SM00164">
    <property type="entry name" value="TBC"/>
    <property type="match status" value="1"/>
</dbReference>
<dbReference type="InterPro" id="IPR035969">
    <property type="entry name" value="Rab-GAP_TBC_sf"/>
</dbReference>
<evidence type="ECO:0000313" key="3">
    <source>
        <dbReference type="EMBL" id="CDW82250.1"/>
    </source>
</evidence>
<dbReference type="PROSITE" id="PS50086">
    <property type="entry name" value="TBC_RABGAP"/>
    <property type="match status" value="1"/>
</dbReference>
<feature type="region of interest" description="Disordered" evidence="1">
    <location>
        <begin position="1"/>
        <end position="49"/>
    </location>
</feature>
<dbReference type="OrthoDB" id="294251at2759"/>
<evidence type="ECO:0000256" key="1">
    <source>
        <dbReference type="SAM" id="MobiDB-lite"/>
    </source>
</evidence>
<evidence type="ECO:0000313" key="4">
    <source>
        <dbReference type="Proteomes" id="UP000039865"/>
    </source>
</evidence>
<dbReference type="EMBL" id="CCKQ01010721">
    <property type="protein sequence ID" value="CDW82250.1"/>
    <property type="molecule type" value="Genomic_DNA"/>
</dbReference>
<dbReference type="GO" id="GO:0031267">
    <property type="term" value="F:small GTPase binding"/>
    <property type="evidence" value="ECO:0007669"/>
    <property type="project" value="TreeGrafter"/>
</dbReference>
<dbReference type="Gene3D" id="1.10.8.270">
    <property type="entry name" value="putative rabgap domain of human tbc1 domain family member 14 like domains"/>
    <property type="match status" value="1"/>
</dbReference>
<proteinExistence type="predicted"/>
<dbReference type="PANTHER" id="PTHR47219">
    <property type="entry name" value="RAB GTPASE-ACTIVATING PROTEIN 1-LIKE"/>
    <property type="match status" value="1"/>
</dbReference>
<dbReference type="PANTHER" id="PTHR47219:SF9">
    <property type="entry name" value="GTPASE ACTIVATING PROTEIN AND CENTROSOME-ASSOCIATED, ISOFORM B"/>
    <property type="match status" value="1"/>
</dbReference>
<name>A0A078AIW1_STYLE</name>
<accession>A0A078AIW1</accession>
<sequence length="407" mass="48680">MELSKKSTSKTRQNNNLLFTASNNKKKQLSQSNAGNSKKEKKFDELQSLDKNTKPKKIGFFDKLLNRKKNPKKFMQVDPEHNLNFVNNEEVKTLDLKRGLNKHGNESKKNQQELQIDAAQWKDWLEQNKMNFRQDKELFRNIQQKVFAGLHLMTQNGRRDAWLVILNIDPNSSQIQEMIKDYHRYIEVQPQGEDELFQNERDIRKDICRTFTDLEMLAQTQLQYQEKLFNILKAYSLYNQQVGYMQGLNFVAGMILIIMQDEPISYVVLIKLLEKNQWDRLYIDQTPKLFELVYKIRLYIHQDLPKLYKYFESVGLALDPLLASPFFTLFSNLLDISSSLLLLERYMLLDEDYLVDILKNLFKQFKNEMMKMDCWDLQVFIGKQMYQRAVDQNTFFLNYHDRYYKQQ</sequence>
<dbReference type="SUPFAM" id="SSF47923">
    <property type="entry name" value="Ypt/Rab-GAP domain of gyp1p"/>
    <property type="match status" value="2"/>
</dbReference>
<dbReference type="InterPro" id="IPR050302">
    <property type="entry name" value="Rab_GAP_TBC_domain"/>
</dbReference>
<feature type="domain" description="Rab-GAP TBC" evidence="2">
    <location>
        <begin position="152"/>
        <end position="350"/>
    </location>
</feature>
<feature type="compositionally biased region" description="Polar residues" evidence="1">
    <location>
        <begin position="10"/>
        <end position="36"/>
    </location>
</feature>
<dbReference type="Proteomes" id="UP000039865">
    <property type="component" value="Unassembled WGS sequence"/>
</dbReference>
<dbReference type="InParanoid" id="A0A078AIW1"/>
<dbReference type="GO" id="GO:0005096">
    <property type="term" value="F:GTPase activator activity"/>
    <property type="evidence" value="ECO:0007669"/>
    <property type="project" value="TreeGrafter"/>
</dbReference>
<organism evidence="3 4">
    <name type="scientific">Stylonychia lemnae</name>
    <name type="common">Ciliate</name>
    <dbReference type="NCBI Taxonomy" id="5949"/>
    <lineage>
        <taxon>Eukaryota</taxon>
        <taxon>Sar</taxon>
        <taxon>Alveolata</taxon>
        <taxon>Ciliophora</taxon>
        <taxon>Intramacronucleata</taxon>
        <taxon>Spirotrichea</taxon>
        <taxon>Stichotrichia</taxon>
        <taxon>Sporadotrichida</taxon>
        <taxon>Oxytrichidae</taxon>
        <taxon>Stylonychinae</taxon>
        <taxon>Stylonychia</taxon>
    </lineage>
</organism>
<dbReference type="Gene3D" id="1.10.472.80">
    <property type="entry name" value="Ypt/Rab-GAP domain of gyp1p, domain 3"/>
    <property type="match status" value="1"/>
</dbReference>
<gene>
    <name evidence="3" type="primary">Contig13778.g14694</name>
    <name evidence="3" type="ORF">STYLEM_11280</name>
</gene>
<keyword evidence="4" id="KW-1185">Reference proteome</keyword>